<dbReference type="Pfam" id="PF08982">
    <property type="entry name" value="AtaL"/>
    <property type="match status" value="1"/>
</dbReference>
<gene>
    <name evidence="1" type="ORF">HYALB_00004870</name>
</gene>
<accession>A0A9N9LYD2</accession>
<dbReference type="CDD" id="cd08863">
    <property type="entry name" value="SRPBCC_DUF1857"/>
    <property type="match status" value="1"/>
</dbReference>
<protein>
    <recommendedName>
        <fullName evidence="3">DUF1857-domain-containing protein</fullName>
    </recommendedName>
</protein>
<dbReference type="InterPro" id="IPR023393">
    <property type="entry name" value="START-like_dom_sf"/>
</dbReference>
<comment type="caution">
    <text evidence="1">The sequence shown here is derived from an EMBL/GenBank/DDBJ whole genome shotgun (WGS) entry which is preliminary data.</text>
</comment>
<sequence>MSSQSTNTAFTAPINPTGQTPLTLPQIWSALRLKIRSAETFVPGGISSTTVLSSSISPETKNEVTVREVVFTGEVTAGQKKATETVTLFEGSRVEFVQPNGSKVQNIVSEGEDGQLYMTYVFEWMHPGASEEEMKEFAEKERKGARMAVLGTIDVMRKLAGDGKL</sequence>
<organism evidence="1 2">
    <name type="scientific">Hymenoscyphus albidus</name>
    <dbReference type="NCBI Taxonomy" id="595503"/>
    <lineage>
        <taxon>Eukaryota</taxon>
        <taxon>Fungi</taxon>
        <taxon>Dikarya</taxon>
        <taxon>Ascomycota</taxon>
        <taxon>Pezizomycotina</taxon>
        <taxon>Leotiomycetes</taxon>
        <taxon>Helotiales</taxon>
        <taxon>Helotiaceae</taxon>
        <taxon>Hymenoscyphus</taxon>
    </lineage>
</organism>
<dbReference type="EMBL" id="CAJVRM010000551">
    <property type="protein sequence ID" value="CAG8982002.1"/>
    <property type="molecule type" value="Genomic_DNA"/>
</dbReference>
<dbReference type="Gene3D" id="3.30.530.20">
    <property type="match status" value="1"/>
</dbReference>
<dbReference type="SUPFAM" id="SSF55961">
    <property type="entry name" value="Bet v1-like"/>
    <property type="match status" value="1"/>
</dbReference>
<proteinExistence type="predicted"/>
<dbReference type="OrthoDB" id="2320332at2759"/>
<evidence type="ECO:0000313" key="2">
    <source>
        <dbReference type="Proteomes" id="UP000701801"/>
    </source>
</evidence>
<evidence type="ECO:0000313" key="1">
    <source>
        <dbReference type="EMBL" id="CAG8982002.1"/>
    </source>
</evidence>
<dbReference type="InterPro" id="IPR015075">
    <property type="entry name" value="AtaL"/>
</dbReference>
<dbReference type="Proteomes" id="UP000701801">
    <property type="component" value="Unassembled WGS sequence"/>
</dbReference>
<dbReference type="AlphaFoldDB" id="A0A9N9LYD2"/>
<name>A0A9N9LYD2_9HELO</name>
<evidence type="ECO:0008006" key="3">
    <source>
        <dbReference type="Google" id="ProtNLM"/>
    </source>
</evidence>
<keyword evidence="2" id="KW-1185">Reference proteome</keyword>
<reference evidence="1" key="1">
    <citation type="submission" date="2021-07" db="EMBL/GenBank/DDBJ databases">
        <authorList>
            <person name="Durling M."/>
        </authorList>
    </citation>
    <scope>NUCLEOTIDE SEQUENCE</scope>
</reference>